<organism evidence="7">
    <name type="scientific">marine metagenome</name>
    <dbReference type="NCBI Taxonomy" id="408172"/>
    <lineage>
        <taxon>unclassified sequences</taxon>
        <taxon>metagenomes</taxon>
        <taxon>ecological metagenomes</taxon>
    </lineage>
</organism>
<dbReference type="Pfam" id="PF00107">
    <property type="entry name" value="ADH_zinc_N"/>
    <property type="match status" value="1"/>
</dbReference>
<gene>
    <name evidence="7" type="ORF">METZ01_LOCUS35625</name>
</gene>
<dbReference type="Gene3D" id="3.40.50.720">
    <property type="entry name" value="NAD(P)-binding Rossmann-like Domain"/>
    <property type="match status" value="1"/>
</dbReference>
<keyword evidence="2" id="KW-0479">Metal-binding</keyword>
<dbReference type="FunFam" id="3.40.50.720:FF:000003">
    <property type="entry name" value="S-(hydroxymethyl)glutathione dehydrogenase"/>
    <property type="match status" value="1"/>
</dbReference>
<evidence type="ECO:0000313" key="7">
    <source>
        <dbReference type="EMBL" id="SUZ82771.1"/>
    </source>
</evidence>
<dbReference type="SUPFAM" id="SSF50129">
    <property type="entry name" value="GroES-like"/>
    <property type="match status" value="2"/>
</dbReference>
<evidence type="ECO:0000256" key="2">
    <source>
        <dbReference type="ARBA" id="ARBA00022723"/>
    </source>
</evidence>
<dbReference type="PANTHER" id="PTHR43880:SF12">
    <property type="entry name" value="ALCOHOL DEHYDROGENASE CLASS-3"/>
    <property type="match status" value="1"/>
</dbReference>
<proteinExistence type="predicted"/>
<name>A0A381QTR0_9ZZZZ</name>
<feature type="domain" description="Enoyl reductase (ER)" evidence="6">
    <location>
        <begin position="8"/>
        <end position="357"/>
    </location>
</feature>
<dbReference type="PROSITE" id="PS00059">
    <property type="entry name" value="ADH_ZINC"/>
    <property type="match status" value="1"/>
</dbReference>
<dbReference type="PANTHER" id="PTHR43880">
    <property type="entry name" value="ALCOHOL DEHYDROGENASE"/>
    <property type="match status" value="1"/>
</dbReference>
<protein>
    <recommendedName>
        <fullName evidence="6">Enoyl reductase (ER) domain-containing protein</fullName>
    </recommendedName>
</protein>
<dbReference type="InterPro" id="IPR013149">
    <property type="entry name" value="ADH-like_C"/>
</dbReference>
<dbReference type="AlphaFoldDB" id="A0A381QTR0"/>
<dbReference type="GO" id="GO:0005829">
    <property type="term" value="C:cytosol"/>
    <property type="evidence" value="ECO:0007669"/>
    <property type="project" value="TreeGrafter"/>
</dbReference>
<dbReference type="CDD" id="cd08279">
    <property type="entry name" value="Zn_ADH_class_III"/>
    <property type="match status" value="1"/>
</dbReference>
<keyword evidence="5" id="KW-0520">NAD</keyword>
<evidence type="ECO:0000256" key="5">
    <source>
        <dbReference type="ARBA" id="ARBA00023027"/>
    </source>
</evidence>
<dbReference type="Pfam" id="PF08240">
    <property type="entry name" value="ADH_N"/>
    <property type="match status" value="1"/>
</dbReference>
<comment type="cofactor">
    <cofactor evidence="1">
        <name>Zn(2+)</name>
        <dbReference type="ChEBI" id="CHEBI:29105"/>
    </cofactor>
</comment>
<keyword evidence="3" id="KW-0862">Zinc</keyword>
<reference evidence="7" key="1">
    <citation type="submission" date="2018-05" db="EMBL/GenBank/DDBJ databases">
        <authorList>
            <person name="Lanie J.A."/>
            <person name="Ng W.-L."/>
            <person name="Kazmierczak K.M."/>
            <person name="Andrzejewski T.M."/>
            <person name="Davidsen T.M."/>
            <person name="Wayne K.J."/>
            <person name="Tettelin H."/>
            <person name="Glass J.I."/>
            <person name="Rusch D."/>
            <person name="Podicherti R."/>
            <person name="Tsui H.-C.T."/>
            <person name="Winkler M.E."/>
        </authorList>
    </citation>
    <scope>NUCLEOTIDE SEQUENCE</scope>
</reference>
<dbReference type="SUPFAM" id="SSF51735">
    <property type="entry name" value="NAD(P)-binding Rossmann-fold domains"/>
    <property type="match status" value="1"/>
</dbReference>
<dbReference type="Gene3D" id="3.90.180.10">
    <property type="entry name" value="Medium-chain alcohol dehydrogenases, catalytic domain"/>
    <property type="match status" value="1"/>
</dbReference>
<keyword evidence="4" id="KW-0560">Oxidoreductase</keyword>
<dbReference type="GO" id="GO:0051903">
    <property type="term" value="F:S-(hydroxymethyl)glutathione dehydrogenase [NAD(P)+] activity"/>
    <property type="evidence" value="ECO:0007669"/>
    <property type="project" value="TreeGrafter"/>
</dbReference>
<dbReference type="InterPro" id="IPR011032">
    <property type="entry name" value="GroES-like_sf"/>
</dbReference>
<dbReference type="InterPro" id="IPR002328">
    <property type="entry name" value="ADH_Zn_CS"/>
</dbReference>
<dbReference type="EMBL" id="UINC01001522">
    <property type="protein sequence ID" value="SUZ82771.1"/>
    <property type="molecule type" value="Genomic_DNA"/>
</dbReference>
<evidence type="ECO:0000256" key="1">
    <source>
        <dbReference type="ARBA" id="ARBA00001947"/>
    </source>
</evidence>
<evidence type="ECO:0000256" key="4">
    <source>
        <dbReference type="ARBA" id="ARBA00023002"/>
    </source>
</evidence>
<dbReference type="InterPro" id="IPR013154">
    <property type="entry name" value="ADH-like_N"/>
</dbReference>
<evidence type="ECO:0000259" key="6">
    <source>
        <dbReference type="SMART" id="SM00829"/>
    </source>
</evidence>
<dbReference type="InterPro" id="IPR020843">
    <property type="entry name" value="ER"/>
</dbReference>
<accession>A0A381QTR0</accession>
<dbReference type="SMART" id="SM00829">
    <property type="entry name" value="PKS_ER"/>
    <property type="match status" value="1"/>
</dbReference>
<dbReference type="GO" id="GO:0008270">
    <property type="term" value="F:zinc ion binding"/>
    <property type="evidence" value="ECO:0007669"/>
    <property type="project" value="InterPro"/>
</dbReference>
<sequence length="360" mass="38450">MKAAVLHEVNQPLQIEEVDIADPGPREVLVRTRASGVCHSDLHFVEGLYTASMPILLGHEAAGTVEAVGSQVHYVSPGDRVICCLSVFCGVCERCTTGRTVLCTRNGLVRGPDETPRLSQGGEPVTQFANLGAYADMMLVHENSLVKIEQDIGFEQMALIGCGATTGLGAALNTAKVEPGSTVAVIGAGGVGLNAIQGAKLAGALRIIAIDAVEDKLTLAREFGASDVIDASSGDVEKRVKDLTGGGVDYSFEAIGKKETAELSFEILRAGGTATIIGMIPLGTKIELDGSAFLRERRIQGSSMGSNHFRVDMPRYIDFYLQGRLKLDELVTKRLKLEDINDAFRYMKEGSVARSVMMFD</sequence>
<evidence type="ECO:0000256" key="3">
    <source>
        <dbReference type="ARBA" id="ARBA00022833"/>
    </source>
</evidence>
<dbReference type="GO" id="GO:0046294">
    <property type="term" value="P:formaldehyde catabolic process"/>
    <property type="evidence" value="ECO:0007669"/>
    <property type="project" value="TreeGrafter"/>
</dbReference>
<dbReference type="InterPro" id="IPR036291">
    <property type="entry name" value="NAD(P)-bd_dom_sf"/>
</dbReference>